<organism evidence="2 3">
    <name type="scientific">Thermomonospora echinospora</name>
    <dbReference type="NCBI Taxonomy" id="1992"/>
    <lineage>
        <taxon>Bacteria</taxon>
        <taxon>Bacillati</taxon>
        <taxon>Actinomycetota</taxon>
        <taxon>Actinomycetes</taxon>
        <taxon>Streptosporangiales</taxon>
        <taxon>Thermomonosporaceae</taxon>
        <taxon>Thermomonospora</taxon>
    </lineage>
</organism>
<dbReference type="InterPro" id="IPR025285">
    <property type="entry name" value="DUF4145"/>
</dbReference>
<dbReference type="Proteomes" id="UP000236723">
    <property type="component" value="Unassembled WGS sequence"/>
</dbReference>
<evidence type="ECO:0000313" key="2">
    <source>
        <dbReference type="EMBL" id="SEG93369.1"/>
    </source>
</evidence>
<gene>
    <name evidence="2" type="ORF">SAMN04489712_13833</name>
</gene>
<protein>
    <recommendedName>
        <fullName evidence="1">DUF4145 domain-containing protein</fullName>
    </recommendedName>
</protein>
<dbReference type="AlphaFoldDB" id="A0A1H6E896"/>
<feature type="domain" description="DUF4145" evidence="1">
    <location>
        <begin position="6"/>
        <end position="90"/>
    </location>
</feature>
<reference evidence="3" key="1">
    <citation type="submission" date="2016-10" db="EMBL/GenBank/DDBJ databases">
        <authorList>
            <person name="Varghese N."/>
            <person name="Submissions S."/>
        </authorList>
    </citation>
    <scope>NUCLEOTIDE SEQUENCE [LARGE SCALE GENOMIC DNA]</scope>
    <source>
        <strain evidence="3">DSM 43163</strain>
    </source>
</reference>
<evidence type="ECO:0000259" key="1">
    <source>
        <dbReference type="Pfam" id="PF13643"/>
    </source>
</evidence>
<sequence>MDERRRTLRCLKYELYGEAALSMRKIIEAICATGGYSTKDMSLKAAIDNRFHAHPRLAAWAHQIRFLGNDHAHFGHAEITKADVYDALALLNAIYDVEAGYSSEPFTELAAEALKLRRNPTGQQGYVGAERYWFGGEDPLLRARSRGSYLISGIEEAIAAGARSGSVDWEEEGASLGDVTLAWSVDKIKNIIGVDPAIFGNSGYVCTGASLPITAHAFDWDAVHDLWYEGLDAWLETGEGSDWRYREVAEYHANLCDSPYCPHGEYHSY</sequence>
<evidence type="ECO:0000313" key="3">
    <source>
        <dbReference type="Proteomes" id="UP000236723"/>
    </source>
</evidence>
<dbReference type="Pfam" id="PF13643">
    <property type="entry name" value="DUF4145"/>
    <property type="match status" value="1"/>
</dbReference>
<accession>A0A1H6E896</accession>
<keyword evidence="3" id="KW-1185">Reference proteome</keyword>
<proteinExistence type="predicted"/>
<dbReference type="EMBL" id="FNVO01000038">
    <property type="protein sequence ID" value="SEG93369.1"/>
    <property type="molecule type" value="Genomic_DNA"/>
</dbReference>
<name>A0A1H6E896_9ACTN</name>